<evidence type="ECO:0000313" key="2">
    <source>
        <dbReference type="EMBL" id="KAJ7033828.1"/>
    </source>
</evidence>
<comment type="caution">
    <text evidence="2">The sequence shown here is derived from an EMBL/GenBank/DDBJ whole genome shotgun (WGS) entry which is preliminary data.</text>
</comment>
<keyword evidence="1" id="KW-0472">Membrane</keyword>
<evidence type="ECO:0000256" key="1">
    <source>
        <dbReference type="SAM" id="Phobius"/>
    </source>
</evidence>
<accession>A0AAD6SWX5</accession>
<proteinExistence type="predicted"/>
<dbReference type="EMBL" id="JARJCM010000062">
    <property type="protein sequence ID" value="KAJ7033828.1"/>
    <property type="molecule type" value="Genomic_DNA"/>
</dbReference>
<feature type="transmembrane region" description="Helical" evidence="1">
    <location>
        <begin position="167"/>
        <end position="187"/>
    </location>
</feature>
<dbReference type="Proteomes" id="UP001218188">
    <property type="component" value="Unassembled WGS sequence"/>
</dbReference>
<reference evidence="2" key="1">
    <citation type="submission" date="2023-03" db="EMBL/GenBank/DDBJ databases">
        <title>Massive genome expansion in bonnet fungi (Mycena s.s.) driven by repeated elements and novel gene families across ecological guilds.</title>
        <authorList>
            <consortium name="Lawrence Berkeley National Laboratory"/>
            <person name="Harder C.B."/>
            <person name="Miyauchi S."/>
            <person name="Viragh M."/>
            <person name="Kuo A."/>
            <person name="Thoen E."/>
            <person name="Andreopoulos B."/>
            <person name="Lu D."/>
            <person name="Skrede I."/>
            <person name="Drula E."/>
            <person name="Henrissat B."/>
            <person name="Morin E."/>
            <person name="Kohler A."/>
            <person name="Barry K."/>
            <person name="LaButti K."/>
            <person name="Morin E."/>
            <person name="Salamov A."/>
            <person name="Lipzen A."/>
            <person name="Mereny Z."/>
            <person name="Hegedus B."/>
            <person name="Baldrian P."/>
            <person name="Stursova M."/>
            <person name="Weitz H."/>
            <person name="Taylor A."/>
            <person name="Grigoriev I.V."/>
            <person name="Nagy L.G."/>
            <person name="Martin F."/>
            <person name="Kauserud H."/>
        </authorList>
    </citation>
    <scope>NUCLEOTIDE SEQUENCE</scope>
    <source>
        <strain evidence="2">CBHHK200</strain>
    </source>
</reference>
<gene>
    <name evidence="2" type="ORF">C8F04DRAFT_1260553</name>
</gene>
<evidence type="ECO:0000313" key="3">
    <source>
        <dbReference type="Proteomes" id="UP001218188"/>
    </source>
</evidence>
<keyword evidence="3" id="KW-1185">Reference proteome</keyword>
<sequence length="196" mass="21408">MEDMRARRVRSAADVQELPTPGDSAALIFLQLFKPEIEYFNEQWQPRLSALHSRIRCRGRCSARPSWPCAFSASGPNPSISMNDGGGFGPGIAVIHTATRRPGCLIASGEDVLIAVRQRRLCNKCGLFKQHALAAPSRAVPAQARALASSTLRSPESEGRGQQQTRVGVGLVSCSVALFFFIARWYAYPPAVFVYT</sequence>
<protein>
    <submittedName>
        <fullName evidence="2">Uncharacterized protein</fullName>
    </submittedName>
</protein>
<name>A0AAD6SWX5_9AGAR</name>
<organism evidence="2 3">
    <name type="scientific">Mycena alexandri</name>
    <dbReference type="NCBI Taxonomy" id="1745969"/>
    <lineage>
        <taxon>Eukaryota</taxon>
        <taxon>Fungi</taxon>
        <taxon>Dikarya</taxon>
        <taxon>Basidiomycota</taxon>
        <taxon>Agaricomycotina</taxon>
        <taxon>Agaricomycetes</taxon>
        <taxon>Agaricomycetidae</taxon>
        <taxon>Agaricales</taxon>
        <taxon>Marasmiineae</taxon>
        <taxon>Mycenaceae</taxon>
        <taxon>Mycena</taxon>
    </lineage>
</organism>
<dbReference type="AlphaFoldDB" id="A0AAD6SWX5"/>
<keyword evidence="1" id="KW-0812">Transmembrane</keyword>
<keyword evidence="1" id="KW-1133">Transmembrane helix</keyword>